<dbReference type="AlphaFoldDB" id="A0A1G7H5S8"/>
<evidence type="ECO:0000256" key="3">
    <source>
        <dbReference type="ARBA" id="ARBA00022679"/>
    </source>
</evidence>
<evidence type="ECO:0000256" key="1">
    <source>
        <dbReference type="ARBA" id="ARBA00001933"/>
    </source>
</evidence>
<accession>A0A1G7H5S8</accession>
<dbReference type="InterPro" id="IPR015422">
    <property type="entry name" value="PyrdxlP-dep_Trfase_small"/>
</dbReference>
<dbReference type="Pfam" id="PF00155">
    <property type="entry name" value="Aminotran_1_2"/>
    <property type="match status" value="1"/>
</dbReference>
<name>A0A1G7H5S8_9FLAO</name>
<dbReference type="InterPro" id="IPR015421">
    <property type="entry name" value="PyrdxlP-dep_Trfase_major"/>
</dbReference>
<dbReference type="GO" id="GO:0016740">
    <property type="term" value="F:transferase activity"/>
    <property type="evidence" value="ECO:0007669"/>
    <property type="project" value="UniProtKB-KW"/>
</dbReference>
<evidence type="ECO:0000259" key="5">
    <source>
        <dbReference type="Pfam" id="PF00155"/>
    </source>
</evidence>
<dbReference type="eggNOG" id="COG0156">
    <property type="taxonomic scope" value="Bacteria"/>
</dbReference>
<sequence length="386" mass="42861">MASFPEKLTKKLEDRRGLNALRSLPVQQNLIDFSSNDYLGFAKNTVIFEGAVALLAEKNLKLNGATGSRLISGNYDLYIEVEDRIANFHATATALVFNSGYDANVGFFSAIPQRGDYIFYDEYIHASIRDGIALSTAKGYKFKHNNVKDLQRVISRVLELEKHQGAGVEVYVVTESVFSMDGDSPNLVAFANFCEMHKLHFVVDEAHALGVFGKEGRGLVAELNIAHQVFAQIVTFGKGMGCHGAAILGSMQLKEYLVNFSRSFIYTTGLPPHSLATIYLAYQELATSASISRLKNNIKYFKNQLENLELKAFFIDSNSAIQCCVISGNEKVKNLASVLQNNNFGVKAILSPTVAKGQERLRFCLHSYNTKEEIFDVLTVLKKLMH</sequence>
<dbReference type="Gene3D" id="3.90.1150.10">
    <property type="entry name" value="Aspartate Aminotransferase, domain 1"/>
    <property type="match status" value="1"/>
</dbReference>
<dbReference type="RefSeq" id="WP_074538374.1">
    <property type="nucleotide sequence ID" value="NZ_FNBD01000005.1"/>
</dbReference>
<comment type="cofactor">
    <cofactor evidence="1">
        <name>pyridoxal 5'-phosphate</name>
        <dbReference type="ChEBI" id="CHEBI:597326"/>
    </cofactor>
</comment>
<keyword evidence="3" id="KW-0808">Transferase</keyword>
<dbReference type="EMBL" id="FNBD01000005">
    <property type="protein sequence ID" value="SDE95778.1"/>
    <property type="molecule type" value="Genomic_DNA"/>
</dbReference>
<feature type="domain" description="Aminotransferase class I/classII large" evidence="5">
    <location>
        <begin position="29"/>
        <end position="373"/>
    </location>
</feature>
<evidence type="ECO:0000256" key="4">
    <source>
        <dbReference type="ARBA" id="ARBA00022898"/>
    </source>
</evidence>
<dbReference type="InterPro" id="IPR015424">
    <property type="entry name" value="PyrdxlP-dep_Trfase"/>
</dbReference>
<protein>
    <submittedName>
        <fullName evidence="6">8-amino-7-oxononanoate synthase</fullName>
    </submittedName>
</protein>
<evidence type="ECO:0000256" key="2">
    <source>
        <dbReference type="ARBA" id="ARBA00010008"/>
    </source>
</evidence>
<dbReference type="Gene3D" id="3.40.640.10">
    <property type="entry name" value="Type I PLP-dependent aspartate aminotransferase-like (Major domain)"/>
    <property type="match status" value="1"/>
</dbReference>
<dbReference type="PANTHER" id="PTHR13693">
    <property type="entry name" value="CLASS II AMINOTRANSFERASE/8-AMINO-7-OXONONANOATE SYNTHASE"/>
    <property type="match status" value="1"/>
</dbReference>
<dbReference type="GO" id="GO:0030170">
    <property type="term" value="F:pyridoxal phosphate binding"/>
    <property type="evidence" value="ECO:0007669"/>
    <property type="project" value="InterPro"/>
</dbReference>
<reference evidence="7" key="1">
    <citation type="submission" date="2016-10" db="EMBL/GenBank/DDBJ databases">
        <authorList>
            <person name="Varghese N."/>
            <person name="Submissions S."/>
        </authorList>
    </citation>
    <scope>NUCLEOTIDE SEQUENCE [LARGE SCALE GENOMIC DNA]</scope>
    <source>
        <strain evidence="7">DSM 24729</strain>
    </source>
</reference>
<dbReference type="InterPro" id="IPR004839">
    <property type="entry name" value="Aminotransferase_I/II_large"/>
</dbReference>
<comment type="similarity">
    <text evidence="2">Belongs to the class-II pyridoxal-phosphate-dependent aminotransferase family. BioF subfamily.</text>
</comment>
<dbReference type="GO" id="GO:0009102">
    <property type="term" value="P:biotin biosynthetic process"/>
    <property type="evidence" value="ECO:0007669"/>
    <property type="project" value="TreeGrafter"/>
</dbReference>
<dbReference type="SUPFAM" id="SSF53383">
    <property type="entry name" value="PLP-dependent transferases"/>
    <property type="match status" value="1"/>
</dbReference>
<evidence type="ECO:0000313" key="7">
    <source>
        <dbReference type="Proteomes" id="UP000182114"/>
    </source>
</evidence>
<dbReference type="Proteomes" id="UP000182114">
    <property type="component" value="Unassembled WGS sequence"/>
</dbReference>
<gene>
    <name evidence="6" type="ORF">SAMN04487992_105294</name>
</gene>
<dbReference type="PANTHER" id="PTHR13693:SF77">
    <property type="entry name" value="8-AMINO-7-OXONONANOATE SYNTHASE"/>
    <property type="match status" value="1"/>
</dbReference>
<organism evidence="6 7">
    <name type="scientific">Cellulophaga baltica</name>
    <dbReference type="NCBI Taxonomy" id="76594"/>
    <lineage>
        <taxon>Bacteria</taxon>
        <taxon>Pseudomonadati</taxon>
        <taxon>Bacteroidota</taxon>
        <taxon>Flavobacteriia</taxon>
        <taxon>Flavobacteriales</taxon>
        <taxon>Flavobacteriaceae</taxon>
        <taxon>Cellulophaga</taxon>
    </lineage>
</organism>
<proteinExistence type="inferred from homology"/>
<keyword evidence="7" id="KW-1185">Reference proteome</keyword>
<keyword evidence="4" id="KW-0663">Pyridoxal phosphate</keyword>
<dbReference type="InterPro" id="IPR050087">
    <property type="entry name" value="AON_synthase_class-II"/>
</dbReference>
<evidence type="ECO:0000313" key="6">
    <source>
        <dbReference type="EMBL" id="SDE95778.1"/>
    </source>
</evidence>